<keyword evidence="2" id="KW-1185">Reference proteome</keyword>
<reference evidence="1 2" key="1">
    <citation type="journal article" date="2015" name="Fungal Genet. Biol.">
        <title>Evolution of novel wood decay mechanisms in Agaricales revealed by the genome sequences of Fistulina hepatica and Cylindrobasidium torrendii.</title>
        <authorList>
            <person name="Floudas D."/>
            <person name="Held B.W."/>
            <person name="Riley R."/>
            <person name="Nagy L.G."/>
            <person name="Koehler G."/>
            <person name="Ransdell A.S."/>
            <person name="Younus H."/>
            <person name="Chow J."/>
            <person name="Chiniquy J."/>
            <person name="Lipzen A."/>
            <person name="Tritt A."/>
            <person name="Sun H."/>
            <person name="Haridas S."/>
            <person name="LaButti K."/>
            <person name="Ohm R.A."/>
            <person name="Kues U."/>
            <person name="Blanchette R.A."/>
            <person name="Grigoriev I.V."/>
            <person name="Minto R.E."/>
            <person name="Hibbett D.S."/>
        </authorList>
    </citation>
    <scope>NUCLEOTIDE SEQUENCE [LARGE SCALE GENOMIC DNA]</scope>
    <source>
        <strain evidence="1 2">FP15055 ss-10</strain>
    </source>
</reference>
<sequence length="173" mass="20158">MWNPNLHAALWDVREALTTQLDTEHLEWNYTHLPYALTTVNFGKQTVCDTHMDDKDFAFMQSVLKCFGSFDYRKGGHLLFPSLKLAVQFPQGAEAYFPTARLPHANTRIGPSEKRYSITSYSSGGHFEWAYRGGLHKYGWQEYLRTHELEEAEDARDAERPALLTERFFPIWH</sequence>
<dbReference type="EMBL" id="KN880674">
    <property type="protein sequence ID" value="KIY63762.1"/>
    <property type="molecule type" value="Genomic_DNA"/>
</dbReference>
<dbReference type="AlphaFoldDB" id="A0A0D7AZX8"/>
<accession>A0A0D7AZX8</accession>
<evidence type="ECO:0000313" key="1">
    <source>
        <dbReference type="EMBL" id="KIY63762.1"/>
    </source>
</evidence>
<dbReference type="STRING" id="1314674.A0A0D7AZX8"/>
<dbReference type="Gene3D" id="3.60.130.30">
    <property type="match status" value="1"/>
</dbReference>
<dbReference type="Proteomes" id="UP000054007">
    <property type="component" value="Unassembled WGS sequence"/>
</dbReference>
<name>A0A0D7AZX8_9AGAR</name>
<evidence type="ECO:0000313" key="2">
    <source>
        <dbReference type="Proteomes" id="UP000054007"/>
    </source>
</evidence>
<organism evidence="1 2">
    <name type="scientific">Cylindrobasidium torrendii FP15055 ss-10</name>
    <dbReference type="NCBI Taxonomy" id="1314674"/>
    <lineage>
        <taxon>Eukaryota</taxon>
        <taxon>Fungi</taxon>
        <taxon>Dikarya</taxon>
        <taxon>Basidiomycota</taxon>
        <taxon>Agaricomycotina</taxon>
        <taxon>Agaricomycetes</taxon>
        <taxon>Agaricomycetidae</taxon>
        <taxon>Agaricales</taxon>
        <taxon>Marasmiineae</taxon>
        <taxon>Physalacriaceae</taxon>
        <taxon>Cylindrobasidium</taxon>
    </lineage>
</organism>
<protein>
    <submittedName>
        <fullName evidence="1">Uncharacterized protein</fullName>
    </submittedName>
</protein>
<gene>
    <name evidence="1" type="ORF">CYLTODRAFT_125385</name>
</gene>
<proteinExistence type="predicted"/>
<dbReference type="OrthoDB" id="3202607at2759"/>